<dbReference type="RefSeq" id="WP_145986591.1">
    <property type="nucleotide sequence ID" value="NZ_AP017928.1"/>
</dbReference>
<dbReference type="EMBL" id="AP017928">
    <property type="protein sequence ID" value="BBA35649.1"/>
    <property type="molecule type" value="Genomic_DNA"/>
</dbReference>
<dbReference type="OrthoDB" id="7066649at2"/>
<proteinExistence type="predicted"/>
<evidence type="ECO:0008006" key="3">
    <source>
        <dbReference type="Google" id="ProtNLM"/>
    </source>
</evidence>
<accession>A0A250L0S7</accession>
<organism evidence="1 2">
    <name type="scientific">Methylocaldum marinum</name>
    <dbReference type="NCBI Taxonomy" id="1432792"/>
    <lineage>
        <taxon>Bacteria</taxon>
        <taxon>Pseudomonadati</taxon>
        <taxon>Pseudomonadota</taxon>
        <taxon>Gammaproteobacteria</taxon>
        <taxon>Methylococcales</taxon>
        <taxon>Methylococcaceae</taxon>
        <taxon>Methylocaldum</taxon>
    </lineage>
</organism>
<dbReference type="InterPro" id="IPR029058">
    <property type="entry name" value="AB_hydrolase_fold"/>
</dbReference>
<evidence type="ECO:0000313" key="2">
    <source>
        <dbReference type="Proteomes" id="UP000266313"/>
    </source>
</evidence>
<evidence type="ECO:0000313" key="1">
    <source>
        <dbReference type="EMBL" id="BBA35649.1"/>
    </source>
</evidence>
<dbReference type="SUPFAM" id="SSF53474">
    <property type="entry name" value="alpha/beta-Hydrolases"/>
    <property type="match status" value="1"/>
</dbReference>
<dbReference type="Proteomes" id="UP000266313">
    <property type="component" value="Chromosome"/>
</dbReference>
<gene>
    <name evidence="1" type="ORF">sS8_3712</name>
</gene>
<sequence>MIIEYFIGGASDNNDIASKIIGSTQIMDRVRMNRASANKDIVTYYGGHEEKDRLLMNIIRLAKNNEVFTLNLTGHSWGGAAAMDLTNSLEKEGILVNELITLDPVSLFPFLPVKNFRYWVNIYQAQGLLDYISTIPVAGNLIGGLLSTLTTPLPSHTLSDAIATIGGQLGAQRNAVNISCNLDHANAWGMYTIARQKMDSLVVNRSKWVVTS</sequence>
<protein>
    <recommendedName>
        <fullName evidence="3">Fungal lipase-like domain-containing protein</fullName>
    </recommendedName>
</protein>
<name>A0A250L0S7_9GAMM</name>
<dbReference type="KEGG" id="mmai:sS8_3712"/>
<reference evidence="1 2" key="1">
    <citation type="submission" date="2016-12" db="EMBL/GenBank/DDBJ databases">
        <title>Genome sequencing of Methylocaldum marinum.</title>
        <authorList>
            <person name="Takeuchi M."/>
            <person name="Kamagata Y."/>
            <person name="Hiraoka S."/>
            <person name="Oshima K."/>
            <person name="Hattori M."/>
            <person name="Iwasaki W."/>
        </authorList>
    </citation>
    <scope>NUCLEOTIDE SEQUENCE [LARGE SCALE GENOMIC DNA]</scope>
    <source>
        <strain evidence="1 2">S8</strain>
    </source>
</reference>
<keyword evidence="2" id="KW-1185">Reference proteome</keyword>
<dbReference type="AlphaFoldDB" id="A0A250L0S7"/>